<accession>E6MGB8</accession>
<dbReference type="PANTHER" id="PTHR34298:SF2">
    <property type="entry name" value="SEGREGATION AND CONDENSATION PROTEIN B"/>
    <property type="match status" value="1"/>
</dbReference>
<evidence type="ECO:0000313" key="7">
    <source>
        <dbReference type="Proteomes" id="UP000004754"/>
    </source>
</evidence>
<dbReference type="NCBIfam" id="TIGR00281">
    <property type="entry name" value="SMC-Scp complex subunit ScpB"/>
    <property type="match status" value="1"/>
</dbReference>
<dbReference type="InterPro" id="IPR036390">
    <property type="entry name" value="WH_DNA-bd_sf"/>
</dbReference>
<dbReference type="PIRSF" id="PIRSF019345">
    <property type="entry name" value="ScpB"/>
    <property type="match status" value="1"/>
</dbReference>
<name>E6MGB8_9FIRM</name>
<gene>
    <name evidence="6" type="primary">scpB</name>
    <name evidence="6" type="ORF">HMP0721_1051</name>
</gene>
<dbReference type="GO" id="GO:0051301">
    <property type="term" value="P:cell division"/>
    <property type="evidence" value="ECO:0007669"/>
    <property type="project" value="UniProtKB-KW"/>
</dbReference>
<keyword evidence="4" id="KW-0131">Cell cycle</keyword>
<keyword evidence="7" id="KW-1185">Reference proteome</keyword>
<dbReference type="RefSeq" id="WP_006598475.1">
    <property type="nucleotide sequence ID" value="NZ_GL622359.1"/>
</dbReference>
<sequence length="193" mass="21111">MDEPNHNDFEAPIFGWLEGILFACGDAVAVSALAAAAGLTEEEVLRYLVALQARYGEADRGLRLVRVGDSWQLSTKPSLYPVIKKVQRFGKNNALSRAAMETLAIVAYRQPVTRVDVERIRGVSSASSIKNLLDHELIAEAGRKEAPGRPFFYVTTPAFLKALNIESLGDLPPVADFKVPEEEEAPAETQEDA</sequence>
<dbReference type="InterPro" id="IPR005234">
    <property type="entry name" value="ScpB_csome_segregation"/>
</dbReference>
<comment type="caution">
    <text evidence="6">The sequence shown here is derived from an EMBL/GenBank/DDBJ whole genome shotgun (WGS) entry which is preliminary data.</text>
</comment>
<feature type="compositionally biased region" description="Acidic residues" evidence="5">
    <location>
        <begin position="181"/>
        <end position="193"/>
    </location>
</feature>
<reference evidence="6 7" key="1">
    <citation type="submission" date="2010-12" db="EMBL/GenBank/DDBJ databases">
        <authorList>
            <person name="Muzny D."/>
            <person name="Qin X."/>
            <person name="Deng J."/>
            <person name="Jiang H."/>
            <person name="Liu Y."/>
            <person name="Qu J."/>
            <person name="Song X.-Z."/>
            <person name="Zhang L."/>
            <person name="Thornton R."/>
            <person name="Coyle M."/>
            <person name="Francisco L."/>
            <person name="Jackson L."/>
            <person name="Javaid M."/>
            <person name="Korchina V."/>
            <person name="Kovar C."/>
            <person name="Mata R."/>
            <person name="Mathew T."/>
            <person name="Ngo R."/>
            <person name="Nguyen L."/>
            <person name="Nguyen N."/>
            <person name="Okwuonu G."/>
            <person name="Ongeri F."/>
            <person name="Pham C."/>
            <person name="Simmons D."/>
            <person name="Wilczek-Boney K."/>
            <person name="Hale W."/>
            <person name="Jakkamsetti A."/>
            <person name="Pham P."/>
            <person name="Ruth R."/>
            <person name="San Lucas F."/>
            <person name="Warren J."/>
            <person name="Zhang J."/>
            <person name="Zhao Z."/>
            <person name="Zhou C."/>
            <person name="Zhu D."/>
            <person name="Lee S."/>
            <person name="Bess C."/>
            <person name="Blankenburg K."/>
            <person name="Forbes L."/>
            <person name="Fu Q."/>
            <person name="Gubbala S."/>
            <person name="Hirani K."/>
            <person name="Jayaseelan J.C."/>
            <person name="Lara F."/>
            <person name="Munidasa M."/>
            <person name="Palculict T."/>
            <person name="Patil S."/>
            <person name="Pu L.-L."/>
            <person name="Saada N."/>
            <person name="Tang L."/>
            <person name="Weissenberger G."/>
            <person name="Zhu Y."/>
            <person name="Hemphill L."/>
            <person name="Shang Y."/>
            <person name="Youmans B."/>
            <person name="Ayvaz T."/>
            <person name="Ross M."/>
            <person name="Santibanez J."/>
            <person name="Aqrawi P."/>
            <person name="Gross S."/>
            <person name="Joshi V."/>
            <person name="Fowler G."/>
            <person name="Nazareth L."/>
            <person name="Reid J."/>
            <person name="Worley K."/>
            <person name="Petrosino J."/>
            <person name="Highlander S."/>
            <person name="Gibbs R."/>
        </authorList>
    </citation>
    <scope>NUCLEOTIDE SEQUENCE [LARGE SCALE GENOMIC DNA]</scope>
    <source>
        <strain evidence="6 7">ATCC 23263</strain>
    </source>
</reference>
<dbReference type="EMBL" id="AEQN01000016">
    <property type="protein sequence ID" value="EFV01658.1"/>
    <property type="molecule type" value="Genomic_DNA"/>
</dbReference>
<dbReference type="Pfam" id="PF04079">
    <property type="entry name" value="SMC_ScpB"/>
    <property type="match status" value="1"/>
</dbReference>
<evidence type="ECO:0000256" key="2">
    <source>
        <dbReference type="ARBA" id="ARBA00022618"/>
    </source>
</evidence>
<evidence type="ECO:0000256" key="5">
    <source>
        <dbReference type="SAM" id="MobiDB-lite"/>
    </source>
</evidence>
<proteinExistence type="predicted"/>
<dbReference type="STRING" id="887929.HMP0721_1051"/>
<keyword evidence="2" id="KW-0132">Cell division</keyword>
<dbReference type="HOGENOM" id="CLU_045647_5_3_9"/>
<dbReference type="AlphaFoldDB" id="E6MGB8"/>
<evidence type="ECO:0000256" key="3">
    <source>
        <dbReference type="ARBA" id="ARBA00022829"/>
    </source>
</evidence>
<keyword evidence="3" id="KW-0159">Chromosome partition</keyword>
<evidence type="ECO:0000256" key="4">
    <source>
        <dbReference type="ARBA" id="ARBA00023306"/>
    </source>
</evidence>
<dbReference type="Proteomes" id="UP000004754">
    <property type="component" value="Unassembled WGS sequence"/>
</dbReference>
<dbReference type="GO" id="GO:0051304">
    <property type="term" value="P:chromosome separation"/>
    <property type="evidence" value="ECO:0007669"/>
    <property type="project" value="InterPro"/>
</dbReference>
<dbReference type="Gene3D" id="1.10.10.10">
    <property type="entry name" value="Winged helix-like DNA-binding domain superfamily/Winged helix DNA-binding domain"/>
    <property type="match status" value="2"/>
</dbReference>
<keyword evidence="1" id="KW-0963">Cytoplasm</keyword>
<evidence type="ECO:0000313" key="6">
    <source>
        <dbReference type="EMBL" id="EFV01658.1"/>
    </source>
</evidence>
<protein>
    <submittedName>
        <fullName evidence="6">Segregation and condensation protein B</fullName>
    </submittedName>
</protein>
<evidence type="ECO:0000256" key="1">
    <source>
        <dbReference type="ARBA" id="ARBA00022490"/>
    </source>
</evidence>
<feature type="region of interest" description="Disordered" evidence="5">
    <location>
        <begin position="174"/>
        <end position="193"/>
    </location>
</feature>
<organism evidence="6 7">
    <name type="scientific">Pseudoramibacter alactolyticus ATCC 23263</name>
    <dbReference type="NCBI Taxonomy" id="887929"/>
    <lineage>
        <taxon>Bacteria</taxon>
        <taxon>Bacillati</taxon>
        <taxon>Bacillota</taxon>
        <taxon>Clostridia</taxon>
        <taxon>Eubacteriales</taxon>
        <taxon>Eubacteriaceae</taxon>
        <taxon>Pseudoramibacter</taxon>
    </lineage>
</organism>
<dbReference type="OrthoDB" id="9806226at2"/>
<dbReference type="SUPFAM" id="SSF46785">
    <property type="entry name" value="Winged helix' DNA-binding domain"/>
    <property type="match status" value="2"/>
</dbReference>
<dbReference type="eggNOG" id="COG1386">
    <property type="taxonomic scope" value="Bacteria"/>
</dbReference>
<dbReference type="PANTHER" id="PTHR34298">
    <property type="entry name" value="SEGREGATION AND CONDENSATION PROTEIN B"/>
    <property type="match status" value="1"/>
</dbReference>
<dbReference type="InterPro" id="IPR036388">
    <property type="entry name" value="WH-like_DNA-bd_sf"/>
</dbReference>